<evidence type="ECO:0000313" key="2">
    <source>
        <dbReference type="EMBL" id="CAF1458462.1"/>
    </source>
</evidence>
<evidence type="ECO:0000313" key="5">
    <source>
        <dbReference type="Proteomes" id="UP000663829"/>
    </source>
</evidence>
<dbReference type="AlphaFoldDB" id="A0A814XG49"/>
<evidence type="ECO:0000313" key="4">
    <source>
        <dbReference type="EMBL" id="CAF4252207.1"/>
    </source>
</evidence>
<dbReference type="EMBL" id="CAJNOK010030309">
    <property type="protein sequence ID" value="CAF1458462.1"/>
    <property type="molecule type" value="Genomic_DNA"/>
</dbReference>
<name>A0A814XG49_9BILA</name>
<organism evidence="1 5">
    <name type="scientific">Didymodactylos carnosus</name>
    <dbReference type="NCBI Taxonomy" id="1234261"/>
    <lineage>
        <taxon>Eukaryota</taxon>
        <taxon>Metazoa</taxon>
        <taxon>Spiralia</taxon>
        <taxon>Gnathifera</taxon>
        <taxon>Rotifera</taxon>
        <taxon>Eurotatoria</taxon>
        <taxon>Bdelloidea</taxon>
        <taxon>Philodinida</taxon>
        <taxon>Philodinidae</taxon>
        <taxon>Didymodactylos</taxon>
    </lineage>
</organism>
<dbReference type="Proteomes" id="UP000682733">
    <property type="component" value="Unassembled WGS sequence"/>
</dbReference>
<proteinExistence type="predicted"/>
<sequence>MKTLVGLATIGLIYIEDSNLPPDEFKNKDEEISCGIIERQSENESDDDHVENFSELPYRYFAQVLHK</sequence>
<keyword evidence="5" id="KW-1185">Reference proteome</keyword>
<dbReference type="EMBL" id="CAJOBA010052170">
    <property type="protein sequence ID" value="CAF4252207.1"/>
    <property type="molecule type" value="Genomic_DNA"/>
</dbReference>
<accession>A0A814XG49</accession>
<dbReference type="Proteomes" id="UP000677228">
    <property type="component" value="Unassembled WGS sequence"/>
</dbReference>
<dbReference type="EMBL" id="CAJOBC010009129">
    <property type="protein sequence ID" value="CAF3979977.1"/>
    <property type="molecule type" value="Genomic_DNA"/>
</dbReference>
<protein>
    <submittedName>
        <fullName evidence="1">Uncharacterized protein</fullName>
    </submittedName>
</protein>
<gene>
    <name evidence="1" type="ORF">GPM918_LOCUS24460</name>
    <name evidence="2" type="ORF">OVA965_LOCUS35139</name>
    <name evidence="3" type="ORF">SRO942_LOCUS24461</name>
    <name evidence="4" type="ORF">TMI583_LOCUS36099</name>
</gene>
<comment type="caution">
    <text evidence="1">The sequence shown here is derived from an EMBL/GenBank/DDBJ whole genome shotgun (WGS) entry which is preliminary data.</text>
</comment>
<dbReference type="Proteomes" id="UP000663829">
    <property type="component" value="Unassembled WGS sequence"/>
</dbReference>
<evidence type="ECO:0000313" key="1">
    <source>
        <dbReference type="EMBL" id="CAF1216147.1"/>
    </source>
</evidence>
<dbReference type="Proteomes" id="UP000681722">
    <property type="component" value="Unassembled WGS sequence"/>
</dbReference>
<reference evidence="1" key="1">
    <citation type="submission" date="2021-02" db="EMBL/GenBank/DDBJ databases">
        <authorList>
            <person name="Nowell W R."/>
        </authorList>
    </citation>
    <scope>NUCLEOTIDE SEQUENCE</scope>
</reference>
<dbReference type="EMBL" id="CAJNOQ010009127">
    <property type="protein sequence ID" value="CAF1216147.1"/>
    <property type="molecule type" value="Genomic_DNA"/>
</dbReference>
<evidence type="ECO:0000313" key="3">
    <source>
        <dbReference type="EMBL" id="CAF3979977.1"/>
    </source>
</evidence>